<keyword evidence="6" id="KW-0804">Transcription</keyword>
<comment type="caution">
    <text evidence="11">The sequence shown here is derived from an EMBL/GenBank/DDBJ whole genome shotgun (WGS) entry which is preliminary data.</text>
</comment>
<dbReference type="EMBL" id="JACMSC010000005">
    <property type="protein sequence ID" value="KAG6521011.1"/>
    <property type="molecule type" value="Genomic_DNA"/>
</dbReference>
<evidence type="ECO:0000256" key="8">
    <source>
        <dbReference type="ARBA" id="ARBA00024343"/>
    </source>
</evidence>
<keyword evidence="3" id="KW-0346">Stress response</keyword>
<dbReference type="PANTHER" id="PTHR31241:SF62">
    <property type="entry name" value="DEHYDRATION-RESPONSIVE ELEMENT-BINDING PROTEIN 2D"/>
    <property type="match status" value="1"/>
</dbReference>
<dbReference type="CDD" id="cd00018">
    <property type="entry name" value="AP2"/>
    <property type="match status" value="1"/>
</dbReference>
<evidence type="ECO:0000259" key="10">
    <source>
        <dbReference type="PROSITE" id="PS51032"/>
    </source>
</evidence>
<evidence type="ECO:0000256" key="1">
    <source>
        <dbReference type="ARBA" id="ARBA00004123"/>
    </source>
</evidence>
<protein>
    <recommendedName>
        <fullName evidence="10">AP2/ERF domain-containing protein</fullName>
    </recommendedName>
</protein>
<name>A0A8J5LIL7_ZINOF</name>
<dbReference type="Pfam" id="PF00847">
    <property type="entry name" value="AP2"/>
    <property type="match status" value="1"/>
</dbReference>
<keyword evidence="4" id="KW-0238">DNA-binding</keyword>
<evidence type="ECO:0000256" key="5">
    <source>
        <dbReference type="ARBA" id="ARBA00023159"/>
    </source>
</evidence>
<comment type="similarity">
    <text evidence="8">Belongs to the AP2/ERF transcription factor family. ERF subfamily.</text>
</comment>
<dbReference type="PANTHER" id="PTHR31241">
    <property type="entry name" value="DEHYDRATION-RESPONSIVE ELEMENT-BINDING PROTEIN 2C"/>
    <property type="match status" value="1"/>
</dbReference>
<dbReference type="InterPro" id="IPR016177">
    <property type="entry name" value="DNA-bd_dom_sf"/>
</dbReference>
<evidence type="ECO:0000256" key="9">
    <source>
        <dbReference type="SAM" id="MobiDB-lite"/>
    </source>
</evidence>
<keyword evidence="12" id="KW-1185">Reference proteome</keyword>
<evidence type="ECO:0000256" key="4">
    <source>
        <dbReference type="ARBA" id="ARBA00023125"/>
    </source>
</evidence>
<dbReference type="Proteomes" id="UP000734854">
    <property type="component" value="Unassembled WGS sequence"/>
</dbReference>
<evidence type="ECO:0000313" key="11">
    <source>
        <dbReference type="EMBL" id="KAG6521011.1"/>
    </source>
</evidence>
<evidence type="ECO:0000256" key="2">
    <source>
        <dbReference type="ARBA" id="ARBA00023015"/>
    </source>
</evidence>
<dbReference type="GO" id="GO:0045893">
    <property type="term" value="P:positive regulation of DNA-templated transcription"/>
    <property type="evidence" value="ECO:0007669"/>
    <property type="project" value="TreeGrafter"/>
</dbReference>
<feature type="region of interest" description="Disordered" evidence="9">
    <location>
        <begin position="208"/>
        <end position="245"/>
    </location>
</feature>
<dbReference type="FunFam" id="3.30.730.10:FF:000001">
    <property type="entry name" value="Ethylene-responsive transcription factor 2"/>
    <property type="match status" value="1"/>
</dbReference>
<evidence type="ECO:0000313" key="12">
    <source>
        <dbReference type="Proteomes" id="UP000734854"/>
    </source>
</evidence>
<proteinExistence type="inferred from homology"/>
<dbReference type="GO" id="GO:0006950">
    <property type="term" value="P:response to stress"/>
    <property type="evidence" value="ECO:0007669"/>
    <property type="project" value="TreeGrafter"/>
</dbReference>
<dbReference type="InterPro" id="IPR036955">
    <property type="entry name" value="AP2/ERF_dom_sf"/>
</dbReference>
<dbReference type="Gene3D" id="3.30.730.10">
    <property type="entry name" value="AP2/ERF domain"/>
    <property type="match status" value="1"/>
</dbReference>
<evidence type="ECO:0000256" key="7">
    <source>
        <dbReference type="ARBA" id="ARBA00023242"/>
    </source>
</evidence>
<dbReference type="SUPFAM" id="SSF54171">
    <property type="entry name" value="DNA-binding domain"/>
    <property type="match status" value="1"/>
</dbReference>
<dbReference type="AlphaFoldDB" id="A0A8J5LIL7"/>
<accession>A0A8J5LIL7</accession>
<evidence type="ECO:0000256" key="6">
    <source>
        <dbReference type="ARBA" id="ARBA00023163"/>
    </source>
</evidence>
<gene>
    <name evidence="11" type="ORF">ZIOFF_018076</name>
</gene>
<keyword evidence="5" id="KW-0010">Activator</keyword>
<sequence>MTSLGVGREPEEEDTLISSTSDTISFFWPSECGNAKQTLVAWRGYERCYGPTPHRPNKGLTTPNRIGSEVTRIPGDRSVQNLAHKQQLIFSGLPNLRLQEKTPAPFIGIRVRHVFDECLNAGHVTRYVLLERFGDGEFSRTRERRREKKGFICKIRARTLGGLEGDKEEDGDGTRKLCECGTELKKKRQRRKRGCPNSVADTISRWREQNNQPDAQKRIQRAPAKGSKKGCMQGKGGPDNPNCRYRGVRQRTWGKWVAEIREPNGISRLWLGTFPTAEEAALAYDEAARAMYGPYARLNLPDSHVATTESSATTTMSRHSEASVCDTEKVELMRPKVEQIDMSQNDKLSSRTDPTSILKCERKMEHDQVGDDWQVDDFCLEDLLDANFGVADGADYRLEWNDSGTYNWVEHDAAYMPFYLQNPEERMFGSLTETQQDHLGFDPSDFMIWPSEEN</sequence>
<dbReference type="SMART" id="SM00380">
    <property type="entry name" value="AP2"/>
    <property type="match status" value="1"/>
</dbReference>
<comment type="subcellular location">
    <subcellularLocation>
        <location evidence="1">Nucleus</location>
    </subcellularLocation>
</comment>
<dbReference type="InterPro" id="IPR001471">
    <property type="entry name" value="AP2/ERF_dom"/>
</dbReference>
<keyword evidence="2" id="KW-0805">Transcription regulation</keyword>
<dbReference type="GO" id="GO:0003700">
    <property type="term" value="F:DNA-binding transcription factor activity"/>
    <property type="evidence" value="ECO:0007669"/>
    <property type="project" value="InterPro"/>
</dbReference>
<dbReference type="PROSITE" id="PS51032">
    <property type="entry name" value="AP2_ERF"/>
    <property type="match status" value="1"/>
</dbReference>
<reference evidence="11 12" key="1">
    <citation type="submission" date="2020-08" db="EMBL/GenBank/DDBJ databases">
        <title>Plant Genome Project.</title>
        <authorList>
            <person name="Zhang R.-G."/>
        </authorList>
    </citation>
    <scope>NUCLEOTIDE SEQUENCE [LARGE SCALE GENOMIC DNA]</scope>
    <source>
        <tissue evidence="11">Rhizome</tissue>
    </source>
</reference>
<organism evidence="11 12">
    <name type="scientific">Zingiber officinale</name>
    <name type="common">Ginger</name>
    <name type="synonym">Amomum zingiber</name>
    <dbReference type="NCBI Taxonomy" id="94328"/>
    <lineage>
        <taxon>Eukaryota</taxon>
        <taxon>Viridiplantae</taxon>
        <taxon>Streptophyta</taxon>
        <taxon>Embryophyta</taxon>
        <taxon>Tracheophyta</taxon>
        <taxon>Spermatophyta</taxon>
        <taxon>Magnoliopsida</taxon>
        <taxon>Liliopsida</taxon>
        <taxon>Zingiberales</taxon>
        <taxon>Zingiberaceae</taxon>
        <taxon>Zingiber</taxon>
    </lineage>
</organism>
<feature type="domain" description="AP2/ERF" evidence="10">
    <location>
        <begin position="244"/>
        <end position="301"/>
    </location>
</feature>
<evidence type="ECO:0000256" key="3">
    <source>
        <dbReference type="ARBA" id="ARBA00023016"/>
    </source>
</evidence>
<dbReference type="GO" id="GO:0005634">
    <property type="term" value="C:nucleus"/>
    <property type="evidence" value="ECO:0007669"/>
    <property type="project" value="UniProtKB-SubCell"/>
</dbReference>
<dbReference type="PRINTS" id="PR00367">
    <property type="entry name" value="ETHRSPELEMNT"/>
</dbReference>
<dbReference type="GO" id="GO:0000976">
    <property type="term" value="F:transcription cis-regulatory region binding"/>
    <property type="evidence" value="ECO:0007669"/>
    <property type="project" value="TreeGrafter"/>
</dbReference>
<keyword evidence="7" id="KW-0539">Nucleus</keyword>